<dbReference type="Ensembl" id="ENSSGRT00000018520.1">
    <property type="protein sequence ID" value="ENSSGRP00000017137.1"/>
    <property type="gene ID" value="ENSSGRG00000010390.1"/>
</dbReference>
<dbReference type="AlphaFoldDB" id="A0A672KZA4"/>
<organism evidence="3 4">
    <name type="scientific">Sinocyclocheilus grahami</name>
    <name type="common">Dianchi golden-line fish</name>
    <name type="synonym">Barbus grahami</name>
    <dbReference type="NCBI Taxonomy" id="75366"/>
    <lineage>
        <taxon>Eukaryota</taxon>
        <taxon>Metazoa</taxon>
        <taxon>Chordata</taxon>
        <taxon>Craniata</taxon>
        <taxon>Vertebrata</taxon>
        <taxon>Euteleostomi</taxon>
        <taxon>Actinopterygii</taxon>
        <taxon>Neopterygii</taxon>
        <taxon>Teleostei</taxon>
        <taxon>Ostariophysi</taxon>
        <taxon>Cypriniformes</taxon>
        <taxon>Cyprinidae</taxon>
        <taxon>Cyprininae</taxon>
        <taxon>Sinocyclocheilus</taxon>
    </lineage>
</organism>
<protein>
    <recommendedName>
        <fullName evidence="2">FH2 domain-containing protein</fullName>
    </recommendedName>
</protein>
<proteinExistence type="predicted"/>
<feature type="compositionally biased region" description="Pro residues" evidence="1">
    <location>
        <begin position="1"/>
        <end position="22"/>
    </location>
</feature>
<dbReference type="InParanoid" id="A0A672KZA4"/>
<dbReference type="Proteomes" id="UP000472262">
    <property type="component" value="Unassembled WGS sequence"/>
</dbReference>
<dbReference type="InterPro" id="IPR042201">
    <property type="entry name" value="FH2_Formin_sf"/>
</dbReference>
<dbReference type="OMA" id="YWNTIPE"/>
<reference evidence="3" key="2">
    <citation type="submission" date="2025-09" db="UniProtKB">
        <authorList>
            <consortium name="Ensembl"/>
        </authorList>
    </citation>
    <scope>IDENTIFICATION</scope>
</reference>
<dbReference type="Gene3D" id="1.20.58.2220">
    <property type="entry name" value="Formin, FH2 domain"/>
    <property type="match status" value="1"/>
</dbReference>
<keyword evidence="4" id="KW-1185">Reference proteome</keyword>
<evidence type="ECO:0000256" key="1">
    <source>
        <dbReference type="SAM" id="MobiDB-lite"/>
    </source>
</evidence>
<dbReference type="SUPFAM" id="SSF101447">
    <property type="entry name" value="Formin homology 2 domain (FH2 domain)"/>
    <property type="match status" value="1"/>
</dbReference>
<sequence length="184" mass="20684">MAPIPIPPLSIPPPPPPPPPPVSASGLTRVDSGRKHRLRNLNWERIPKERVEGRKSVWSGSLDEDCELSIDLRSLDELFGQKEGDRPDRASGFRRSLRHCGSPQETSVDKVTLLDSKRSMNVGIFLRQLKIAAREIVEDVRRGVGERYGAEKLTELCKLLPDNEEVLPHRIRHVCPSTLRSASY</sequence>
<evidence type="ECO:0000313" key="4">
    <source>
        <dbReference type="Proteomes" id="UP000472262"/>
    </source>
</evidence>
<dbReference type="PANTHER" id="PTHR46345:SF10">
    <property type="entry name" value="FORMIN-J"/>
    <property type="match status" value="1"/>
</dbReference>
<dbReference type="InterPro" id="IPR015425">
    <property type="entry name" value="FH2_Formin"/>
</dbReference>
<feature type="domain" description="FH2" evidence="2">
    <location>
        <begin position="28"/>
        <end position="184"/>
    </location>
</feature>
<evidence type="ECO:0000313" key="3">
    <source>
        <dbReference type="Ensembl" id="ENSSGRP00000017137.1"/>
    </source>
</evidence>
<reference evidence="3" key="1">
    <citation type="submission" date="2025-08" db="UniProtKB">
        <authorList>
            <consortium name="Ensembl"/>
        </authorList>
    </citation>
    <scope>IDENTIFICATION</scope>
</reference>
<evidence type="ECO:0000259" key="2">
    <source>
        <dbReference type="PROSITE" id="PS51444"/>
    </source>
</evidence>
<feature type="region of interest" description="Disordered" evidence="1">
    <location>
        <begin position="1"/>
        <end position="34"/>
    </location>
</feature>
<dbReference type="Pfam" id="PF02181">
    <property type="entry name" value="FH2"/>
    <property type="match status" value="1"/>
</dbReference>
<name>A0A672KZA4_SINGR</name>
<accession>A0A672KZA4</accession>
<dbReference type="PANTHER" id="PTHR46345">
    <property type="entry name" value="INVERTED FORMIN-2"/>
    <property type="match status" value="1"/>
</dbReference>
<dbReference type="PROSITE" id="PS51444">
    <property type="entry name" value="FH2"/>
    <property type="match status" value="1"/>
</dbReference>